<dbReference type="InterPro" id="IPR050534">
    <property type="entry name" value="Coronavir_polyprotein_1ab"/>
</dbReference>
<dbReference type="EMBL" id="KL142371">
    <property type="protein sequence ID" value="KDR81135.1"/>
    <property type="molecule type" value="Genomic_DNA"/>
</dbReference>
<keyword evidence="3" id="KW-0347">Helicase</keyword>
<sequence>MLLASSSIILRHLSSQGRLILSGDTEQLPPISCVRNAVLQLHRIHGSILDCFIPPHGPKPPNVIQLTENFRLNPDLSDFISTIYPQPLRSQKLQSRELASLLASLSVYNTANYPLEPLTLINAQYFLITLSRVITEENEQVQDLRSPEIKLSPATNSATSRWASLTLMKLNSHSRQAKCCTYEAQVELEVELAVSLVVLLKQCAPHYSIFVVTPHRFQRESVKRRIRSIASNISPSDIVIETVERLQGSEADFVICLFSSLHPSSSHFSFLLERRRLNVAISRTKMVSIVISSDEVLKPTSQILVDEGLLKGFTFLKAYEKRAWTWDFLPKSRLLSYQ</sequence>
<dbReference type="PANTHER" id="PTHR43788:SF8">
    <property type="entry name" value="DNA-BINDING PROTEIN SMUBP-2"/>
    <property type="match status" value="1"/>
</dbReference>
<keyword evidence="1" id="KW-0547">Nucleotide-binding</keyword>
<dbReference type="InterPro" id="IPR027417">
    <property type="entry name" value="P-loop_NTPase"/>
</dbReference>
<dbReference type="Proteomes" id="UP000027222">
    <property type="component" value="Unassembled WGS sequence"/>
</dbReference>
<accession>A0A067TD47</accession>
<gene>
    <name evidence="6" type="ORF">GALMADRAFT_60592</name>
</gene>
<keyword evidence="4" id="KW-0067">ATP-binding</keyword>
<keyword evidence="2" id="KW-0378">Hydrolase</keyword>
<proteinExistence type="predicted"/>
<dbReference type="Gene3D" id="3.40.50.300">
    <property type="entry name" value="P-loop containing nucleotide triphosphate hydrolases"/>
    <property type="match status" value="1"/>
</dbReference>
<evidence type="ECO:0000256" key="4">
    <source>
        <dbReference type="ARBA" id="ARBA00022840"/>
    </source>
</evidence>
<dbReference type="AlphaFoldDB" id="A0A067TD47"/>
<reference evidence="7" key="1">
    <citation type="journal article" date="2014" name="Proc. Natl. Acad. Sci. U.S.A.">
        <title>Extensive sampling of basidiomycete genomes demonstrates inadequacy of the white-rot/brown-rot paradigm for wood decay fungi.</title>
        <authorList>
            <person name="Riley R."/>
            <person name="Salamov A.A."/>
            <person name="Brown D.W."/>
            <person name="Nagy L.G."/>
            <person name="Floudas D."/>
            <person name="Held B.W."/>
            <person name="Levasseur A."/>
            <person name="Lombard V."/>
            <person name="Morin E."/>
            <person name="Otillar R."/>
            <person name="Lindquist E.A."/>
            <person name="Sun H."/>
            <person name="LaButti K.M."/>
            <person name="Schmutz J."/>
            <person name="Jabbour D."/>
            <person name="Luo H."/>
            <person name="Baker S.E."/>
            <person name="Pisabarro A.G."/>
            <person name="Walton J.D."/>
            <person name="Blanchette R.A."/>
            <person name="Henrissat B."/>
            <person name="Martin F."/>
            <person name="Cullen D."/>
            <person name="Hibbett D.S."/>
            <person name="Grigoriev I.V."/>
        </authorList>
    </citation>
    <scope>NUCLEOTIDE SEQUENCE [LARGE SCALE GENOMIC DNA]</scope>
    <source>
        <strain evidence="7">CBS 339.88</strain>
    </source>
</reference>
<organism evidence="6 7">
    <name type="scientific">Galerina marginata (strain CBS 339.88)</name>
    <dbReference type="NCBI Taxonomy" id="685588"/>
    <lineage>
        <taxon>Eukaryota</taxon>
        <taxon>Fungi</taxon>
        <taxon>Dikarya</taxon>
        <taxon>Basidiomycota</taxon>
        <taxon>Agaricomycotina</taxon>
        <taxon>Agaricomycetes</taxon>
        <taxon>Agaricomycetidae</taxon>
        <taxon>Agaricales</taxon>
        <taxon>Agaricineae</taxon>
        <taxon>Strophariaceae</taxon>
        <taxon>Galerina</taxon>
    </lineage>
</organism>
<dbReference type="STRING" id="685588.A0A067TD47"/>
<protein>
    <recommendedName>
        <fullName evidence="5">DNA2/NAM7 helicase-like C-terminal domain-containing protein</fullName>
    </recommendedName>
</protein>
<dbReference type="SUPFAM" id="SSF52540">
    <property type="entry name" value="P-loop containing nucleoside triphosphate hydrolases"/>
    <property type="match status" value="1"/>
</dbReference>
<dbReference type="Pfam" id="PF13087">
    <property type="entry name" value="AAA_12"/>
    <property type="match status" value="1"/>
</dbReference>
<dbReference type="HOGENOM" id="CLU_070854_0_0_1"/>
<feature type="domain" description="DNA2/NAM7 helicase-like C-terminal" evidence="5">
    <location>
        <begin position="62"/>
        <end position="293"/>
    </location>
</feature>
<evidence type="ECO:0000313" key="7">
    <source>
        <dbReference type="Proteomes" id="UP000027222"/>
    </source>
</evidence>
<keyword evidence="7" id="KW-1185">Reference proteome</keyword>
<dbReference type="PANTHER" id="PTHR43788">
    <property type="entry name" value="DNA2/NAM7 HELICASE FAMILY MEMBER"/>
    <property type="match status" value="1"/>
</dbReference>
<dbReference type="OrthoDB" id="6513042at2759"/>
<evidence type="ECO:0000259" key="5">
    <source>
        <dbReference type="Pfam" id="PF13087"/>
    </source>
</evidence>
<dbReference type="InterPro" id="IPR041679">
    <property type="entry name" value="DNA2/NAM7-like_C"/>
</dbReference>
<name>A0A067TD47_GALM3</name>
<dbReference type="GO" id="GO:0043139">
    <property type="term" value="F:5'-3' DNA helicase activity"/>
    <property type="evidence" value="ECO:0007669"/>
    <property type="project" value="TreeGrafter"/>
</dbReference>
<evidence type="ECO:0000256" key="3">
    <source>
        <dbReference type="ARBA" id="ARBA00022806"/>
    </source>
</evidence>
<dbReference type="GO" id="GO:0005524">
    <property type="term" value="F:ATP binding"/>
    <property type="evidence" value="ECO:0007669"/>
    <property type="project" value="UniProtKB-KW"/>
</dbReference>
<evidence type="ECO:0000256" key="2">
    <source>
        <dbReference type="ARBA" id="ARBA00022801"/>
    </source>
</evidence>
<evidence type="ECO:0000256" key="1">
    <source>
        <dbReference type="ARBA" id="ARBA00022741"/>
    </source>
</evidence>
<evidence type="ECO:0000313" key="6">
    <source>
        <dbReference type="EMBL" id="KDR81135.1"/>
    </source>
</evidence>
<dbReference type="GO" id="GO:0016787">
    <property type="term" value="F:hydrolase activity"/>
    <property type="evidence" value="ECO:0007669"/>
    <property type="project" value="UniProtKB-KW"/>
</dbReference>